<dbReference type="PANTHER" id="PTHR30146">
    <property type="entry name" value="LACI-RELATED TRANSCRIPTIONAL REPRESSOR"/>
    <property type="match status" value="1"/>
</dbReference>
<evidence type="ECO:0000256" key="2">
    <source>
        <dbReference type="ARBA" id="ARBA00023125"/>
    </source>
</evidence>
<dbReference type="InterPro" id="IPR046335">
    <property type="entry name" value="LacI/GalR-like_sensor"/>
</dbReference>
<evidence type="ECO:0000313" key="5">
    <source>
        <dbReference type="EMBL" id="QUD88260.1"/>
    </source>
</evidence>
<evidence type="ECO:0000313" key="6">
    <source>
        <dbReference type="Proteomes" id="UP000676409"/>
    </source>
</evidence>
<dbReference type="Pfam" id="PF00356">
    <property type="entry name" value="LacI"/>
    <property type="match status" value="1"/>
</dbReference>
<dbReference type="SUPFAM" id="SSF53822">
    <property type="entry name" value="Periplasmic binding protein-like I"/>
    <property type="match status" value="1"/>
</dbReference>
<dbReference type="SUPFAM" id="SSF47413">
    <property type="entry name" value="lambda repressor-like DNA-binding domains"/>
    <property type="match status" value="1"/>
</dbReference>
<dbReference type="PRINTS" id="PR00036">
    <property type="entry name" value="HTHLACI"/>
</dbReference>
<dbReference type="GO" id="GO:0003700">
    <property type="term" value="F:DNA-binding transcription factor activity"/>
    <property type="evidence" value="ECO:0007669"/>
    <property type="project" value="TreeGrafter"/>
</dbReference>
<evidence type="ECO:0000259" key="4">
    <source>
        <dbReference type="PROSITE" id="PS50932"/>
    </source>
</evidence>
<name>A0A975IUZ4_9CAUL</name>
<dbReference type="InterPro" id="IPR010982">
    <property type="entry name" value="Lambda_DNA-bd_dom_sf"/>
</dbReference>
<dbReference type="EMBL" id="CP073078">
    <property type="protein sequence ID" value="QUD88260.1"/>
    <property type="molecule type" value="Genomic_DNA"/>
</dbReference>
<sequence length="354" mass="37536">MRNQDVNKRTARRGSNVVTIRDVARHAGVSPMTVSRVVNGESNVREPTRAKVAASIKALNYSPNLAARSLASADALKIGLLYSNPSAAYLSEFLVGCLEQSSQSGCQLLIEKCDGPKSEQAAIEKLLAAGADGVILPPPLCDSETAQKALIGSGAPVVAVATGREREDLPAVRIDDFEAARAMTRHLLSLGHRDIAFIKGNPNQTASAERERGFDAAMAEAGAQVAKGHVVQGYFTYRSGLDAAEALLKKGARPSAIFASNDDMAAATVAVAHRMGLDVPRDLTVAGFDDTALATTVWPNLTTVRQPIGEMARAAVVLLIEQIRRKRGGQPPEVAHKLLKYTLVKRDSTAAHTG</sequence>
<dbReference type="Proteomes" id="UP000676409">
    <property type="component" value="Chromosome"/>
</dbReference>
<dbReference type="CDD" id="cd01392">
    <property type="entry name" value="HTH_LacI"/>
    <property type="match status" value="1"/>
</dbReference>
<reference evidence="5" key="1">
    <citation type="submission" date="2021-04" db="EMBL/GenBank/DDBJ databases">
        <title>The complete genome sequence of Caulobacter sp. S6.</title>
        <authorList>
            <person name="Tang Y."/>
            <person name="Ouyang W."/>
            <person name="Liu Q."/>
            <person name="Huang B."/>
            <person name="Guo Z."/>
            <person name="Lei P."/>
        </authorList>
    </citation>
    <scope>NUCLEOTIDE SEQUENCE</scope>
    <source>
        <strain evidence="5">S6</strain>
    </source>
</reference>
<protein>
    <submittedName>
        <fullName evidence="5">LacI family DNA-binding transcriptional regulator</fullName>
    </submittedName>
</protein>
<accession>A0A975IUZ4</accession>
<dbReference type="KEGG" id="caul:KCG34_25060"/>
<keyword evidence="2 5" id="KW-0238">DNA-binding</keyword>
<dbReference type="PANTHER" id="PTHR30146:SF153">
    <property type="entry name" value="LACTOSE OPERON REPRESSOR"/>
    <property type="match status" value="1"/>
</dbReference>
<organism evidence="5 6">
    <name type="scientific">Phenylobacterium montanum</name>
    <dbReference type="NCBI Taxonomy" id="2823693"/>
    <lineage>
        <taxon>Bacteria</taxon>
        <taxon>Pseudomonadati</taxon>
        <taxon>Pseudomonadota</taxon>
        <taxon>Alphaproteobacteria</taxon>
        <taxon>Caulobacterales</taxon>
        <taxon>Caulobacteraceae</taxon>
        <taxon>Phenylobacterium</taxon>
    </lineage>
</organism>
<keyword evidence="6" id="KW-1185">Reference proteome</keyword>
<dbReference type="PROSITE" id="PS00356">
    <property type="entry name" value="HTH_LACI_1"/>
    <property type="match status" value="1"/>
</dbReference>
<gene>
    <name evidence="5" type="ORF">KCG34_25060</name>
</gene>
<dbReference type="AlphaFoldDB" id="A0A975IUZ4"/>
<dbReference type="InterPro" id="IPR028082">
    <property type="entry name" value="Peripla_BP_I"/>
</dbReference>
<keyword evidence="3" id="KW-0804">Transcription</keyword>
<dbReference type="CDD" id="cd01545">
    <property type="entry name" value="PBP1_SalR"/>
    <property type="match status" value="1"/>
</dbReference>
<evidence type="ECO:0000256" key="1">
    <source>
        <dbReference type="ARBA" id="ARBA00023015"/>
    </source>
</evidence>
<keyword evidence="1" id="KW-0805">Transcription regulation</keyword>
<proteinExistence type="predicted"/>
<dbReference type="Pfam" id="PF13377">
    <property type="entry name" value="Peripla_BP_3"/>
    <property type="match status" value="1"/>
</dbReference>
<dbReference type="GO" id="GO:0000976">
    <property type="term" value="F:transcription cis-regulatory region binding"/>
    <property type="evidence" value="ECO:0007669"/>
    <property type="project" value="TreeGrafter"/>
</dbReference>
<evidence type="ECO:0000256" key="3">
    <source>
        <dbReference type="ARBA" id="ARBA00023163"/>
    </source>
</evidence>
<dbReference type="InterPro" id="IPR000843">
    <property type="entry name" value="HTH_LacI"/>
</dbReference>
<dbReference type="SMART" id="SM00354">
    <property type="entry name" value="HTH_LACI"/>
    <property type="match status" value="1"/>
</dbReference>
<dbReference type="Gene3D" id="1.10.260.40">
    <property type="entry name" value="lambda repressor-like DNA-binding domains"/>
    <property type="match status" value="1"/>
</dbReference>
<dbReference type="PROSITE" id="PS50932">
    <property type="entry name" value="HTH_LACI_2"/>
    <property type="match status" value="1"/>
</dbReference>
<feature type="domain" description="HTH lacI-type" evidence="4">
    <location>
        <begin position="18"/>
        <end position="72"/>
    </location>
</feature>
<dbReference type="Gene3D" id="3.40.50.2300">
    <property type="match status" value="2"/>
</dbReference>